<accession>A0ABU6AU97</accession>
<dbReference type="RefSeq" id="WP_195080283.1">
    <property type="nucleotide sequence ID" value="NZ_JAYESH010000010.1"/>
</dbReference>
<feature type="domain" description="DUF8020" evidence="2">
    <location>
        <begin position="33"/>
        <end position="59"/>
    </location>
</feature>
<evidence type="ECO:0000313" key="3">
    <source>
        <dbReference type="EMBL" id="MEB3510994.1"/>
    </source>
</evidence>
<evidence type="ECO:0000259" key="2">
    <source>
        <dbReference type="Pfam" id="PF26059"/>
    </source>
</evidence>
<comment type="caution">
    <text evidence="3">The sequence shown here is derived from an EMBL/GenBank/DDBJ whole genome shotgun (WGS) entry which is preliminary data.</text>
</comment>
<keyword evidence="1" id="KW-0732">Signal</keyword>
<dbReference type="Pfam" id="PF26059">
    <property type="entry name" value="DUF8020"/>
    <property type="match status" value="1"/>
</dbReference>
<name>A0ABU6AU97_9NOCA</name>
<sequence>MKLRRTTLTAALAVTGVVVGMTTAHADSNQPPPVSYQAKLVGESVVTTLENGSFALQDADVPGRRERTCCREAGRGAASADTQMISRFALIPKSVGAIGEHQ</sequence>
<evidence type="ECO:0000256" key="1">
    <source>
        <dbReference type="SAM" id="SignalP"/>
    </source>
</evidence>
<gene>
    <name evidence="3" type="ORF">U3653_13275</name>
</gene>
<organism evidence="3 4">
    <name type="scientific">Nocardia implantans</name>
    <dbReference type="NCBI Taxonomy" id="3108168"/>
    <lineage>
        <taxon>Bacteria</taxon>
        <taxon>Bacillati</taxon>
        <taxon>Actinomycetota</taxon>
        <taxon>Actinomycetes</taxon>
        <taxon>Mycobacteriales</taxon>
        <taxon>Nocardiaceae</taxon>
        <taxon>Nocardia</taxon>
    </lineage>
</organism>
<keyword evidence="4" id="KW-1185">Reference proteome</keyword>
<dbReference type="InterPro" id="IPR058333">
    <property type="entry name" value="DUF8020"/>
</dbReference>
<feature type="chain" id="PRO_5047377045" description="DUF8020 domain-containing protein" evidence="1">
    <location>
        <begin position="27"/>
        <end position="102"/>
    </location>
</feature>
<protein>
    <recommendedName>
        <fullName evidence="2">DUF8020 domain-containing protein</fullName>
    </recommendedName>
</protein>
<feature type="signal peptide" evidence="1">
    <location>
        <begin position="1"/>
        <end position="26"/>
    </location>
</feature>
<proteinExistence type="predicted"/>
<reference evidence="3 4" key="1">
    <citation type="submission" date="2023-12" db="EMBL/GenBank/DDBJ databases">
        <title>novel species in genus Nocarida.</title>
        <authorList>
            <person name="Li Z."/>
        </authorList>
    </citation>
    <scope>NUCLEOTIDE SEQUENCE [LARGE SCALE GENOMIC DNA]</scope>
    <source>
        <strain evidence="3 4">CDC186</strain>
    </source>
</reference>
<dbReference type="Proteomes" id="UP001348098">
    <property type="component" value="Unassembled WGS sequence"/>
</dbReference>
<evidence type="ECO:0000313" key="4">
    <source>
        <dbReference type="Proteomes" id="UP001348098"/>
    </source>
</evidence>
<dbReference type="EMBL" id="JAYKYQ010000005">
    <property type="protein sequence ID" value="MEB3510994.1"/>
    <property type="molecule type" value="Genomic_DNA"/>
</dbReference>